<protein>
    <recommendedName>
        <fullName evidence="3">Molybdopterin synthase sulfur carrier subunit</fullName>
    </recommendedName>
</protein>
<reference evidence="4" key="1">
    <citation type="journal article" date="2014" name="Int. J. Syst. Evol. Microbiol.">
        <title>Complete genome sequence of Corynebacterium casei LMG S-19264T (=DSM 44701T), isolated from a smear-ripened cheese.</title>
        <authorList>
            <consortium name="US DOE Joint Genome Institute (JGI-PGF)"/>
            <person name="Walter F."/>
            <person name="Albersmeier A."/>
            <person name="Kalinowski J."/>
            <person name="Ruckert C."/>
        </authorList>
    </citation>
    <scope>NUCLEOTIDE SEQUENCE</scope>
    <source>
        <strain evidence="4">CGMCC 1.15367</strain>
    </source>
</reference>
<organism evidence="4 5">
    <name type="scientific">Aureimonas endophytica</name>
    <dbReference type="NCBI Taxonomy" id="2027858"/>
    <lineage>
        <taxon>Bacteria</taxon>
        <taxon>Pseudomonadati</taxon>
        <taxon>Pseudomonadota</taxon>
        <taxon>Alphaproteobacteria</taxon>
        <taxon>Hyphomicrobiales</taxon>
        <taxon>Aurantimonadaceae</taxon>
        <taxon>Aureimonas</taxon>
    </lineage>
</organism>
<dbReference type="InterPro" id="IPR003749">
    <property type="entry name" value="ThiS/MoaD-like"/>
</dbReference>
<keyword evidence="5" id="KW-1185">Reference proteome</keyword>
<dbReference type="AlphaFoldDB" id="A0A917E0S6"/>
<evidence type="ECO:0000256" key="1">
    <source>
        <dbReference type="ARBA" id="ARBA00022741"/>
    </source>
</evidence>
<dbReference type="GO" id="GO:1990133">
    <property type="term" value="C:molybdopterin adenylyltransferase complex"/>
    <property type="evidence" value="ECO:0007669"/>
    <property type="project" value="TreeGrafter"/>
</dbReference>
<dbReference type="PANTHER" id="PTHR33359:SF1">
    <property type="entry name" value="MOLYBDOPTERIN SYNTHASE SULFUR CARRIER SUBUNIT"/>
    <property type="match status" value="1"/>
</dbReference>
<dbReference type="EMBL" id="BMIQ01000001">
    <property type="protein sequence ID" value="GGD85779.1"/>
    <property type="molecule type" value="Genomic_DNA"/>
</dbReference>
<evidence type="ECO:0000256" key="2">
    <source>
        <dbReference type="ARBA" id="ARBA00024200"/>
    </source>
</evidence>
<sequence>MPGIGAPELRESLVKLVYFAWVRERVGLDEEMVQLPAGVVTVADLLHWLKGRGANYEAALQAPESIRVAIDQEHVDHSEPLAGASEIAIFPPMTGG</sequence>
<evidence type="ECO:0000313" key="4">
    <source>
        <dbReference type="EMBL" id="GGD85779.1"/>
    </source>
</evidence>
<dbReference type="Gene3D" id="3.10.20.30">
    <property type="match status" value="1"/>
</dbReference>
<comment type="caution">
    <text evidence="4">The sequence shown here is derived from an EMBL/GenBank/DDBJ whole genome shotgun (WGS) entry which is preliminary data.</text>
</comment>
<reference evidence="4" key="2">
    <citation type="submission" date="2020-09" db="EMBL/GenBank/DDBJ databases">
        <authorList>
            <person name="Sun Q."/>
            <person name="Zhou Y."/>
        </authorList>
    </citation>
    <scope>NUCLEOTIDE SEQUENCE</scope>
    <source>
        <strain evidence="4">CGMCC 1.15367</strain>
    </source>
</reference>
<name>A0A917E0S6_9HYPH</name>
<dbReference type="GO" id="GO:0006777">
    <property type="term" value="P:Mo-molybdopterin cofactor biosynthetic process"/>
    <property type="evidence" value="ECO:0007669"/>
    <property type="project" value="InterPro"/>
</dbReference>
<dbReference type="Proteomes" id="UP000644699">
    <property type="component" value="Unassembled WGS sequence"/>
</dbReference>
<dbReference type="InterPro" id="IPR044672">
    <property type="entry name" value="MOCS2A"/>
</dbReference>
<dbReference type="RefSeq" id="WP_188906231.1">
    <property type="nucleotide sequence ID" value="NZ_BMIQ01000001.1"/>
</dbReference>
<proteinExistence type="inferred from homology"/>
<dbReference type="InterPro" id="IPR012675">
    <property type="entry name" value="Beta-grasp_dom_sf"/>
</dbReference>
<keyword evidence="1" id="KW-0547">Nucleotide-binding</keyword>
<dbReference type="Pfam" id="PF02597">
    <property type="entry name" value="ThiS"/>
    <property type="match status" value="1"/>
</dbReference>
<evidence type="ECO:0000256" key="3">
    <source>
        <dbReference type="ARBA" id="ARBA00024247"/>
    </source>
</evidence>
<gene>
    <name evidence="4" type="primary">moaD</name>
    <name evidence="4" type="ORF">GCM10011390_00420</name>
</gene>
<dbReference type="SUPFAM" id="SSF54285">
    <property type="entry name" value="MoaD/ThiS"/>
    <property type="match status" value="1"/>
</dbReference>
<dbReference type="GO" id="GO:0000166">
    <property type="term" value="F:nucleotide binding"/>
    <property type="evidence" value="ECO:0007669"/>
    <property type="project" value="UniProtKB-KW"/>
</dbReference>
<dbReference type="NCBIfam" id="TIGR01682">
    <property type="entry name" value="moaD"/>
    <property type="match status" value="1"/>
</dbReference>
<accession>A0A917E0S6</accession>
<dbReference type="CDD" id="cd00754">
    <property type="entry name" value="Ubl_MoaD"/>
    <property type="match status" value="1"/>
</dbReference>
<dbReference type="PANTHER" id="PTHR33359">
    <property type="entry name" value="MOLYBDOPTERIN SYNTHASE SULFUR CARRIER SUBUNIT"/>
    <property type="match status" value="1"/>
</dbReference>
<dbReference type="InterPro" id="IPR016155">
    <property type="entry name" value="Mopterin_synth/thiamin_S_b"/>
</dbReference>
<evidence type="ECO:0000313" key="5">
    <source>
        <dbReference type="Proteomes" id="UP000644699"/>
    </source>
</evidence>
<comment type="similarity">
    <text evidence="2">Belongs to the MoaD family.</text>
</comment>